<proteinExistence type="predicted"/>
<reference evidence="1" key="1">
    <citation type="submission" date="2020-05" db="EMBL/GenBank/DDBJ databases">
        <authorList>
            <person name="Chiriac C."/>
            <person name="Salcher M."/>
            <person name="Ghai R."/>
            <person name="Kavagutti S V."/>
        </authorList>
    </citation>
    <scope>NUCLEOTIDE SEQUENCE</scope>
</reference>
<name>A0A6J5ZR13_9ZZZZ</name>
<dbReference type="EMBL" id="CAESAO010000058">
    <property type="protein sequence ID" value="CAB4343297.1"/>
    <property type="molecule type" value="Genomic_DNA"/>
</dbReference>
<accession>A0A6J5ZR13</accession>
<dbReference type="PROSITE" id="PS51257">
    <property type="entry name" value="PROKAR_LIPOPROTEIN"/>
    <property type="match status" value="1"/>
</dbReference>
<protein>
    <submittedName>
        <fullName evidence="1">Unannotated protein</fullName>
    </submittedName>
</protein>
<evidence type="ECO:0000313" key="1">
    <source>
        <dbReference type="EMBL" id="CAB4343297.1"/>
    </source>
</evidence>
<organism evidence="1">
    <name type="scientific">freshwater metagenome</name>
    <dbReference type="NCBI Taxonomy" id="449393"/>
    <lineage>
        <taxon>unclassified sequences</taxon>
        <taxon>metagenomes</taxon>
        <taxon>ecological metagenomes</taxon>
    </lineage>
</organism>
<sequence>MIFRSVLTAAALLVTANGLSACESTQDTSQRLSLNAKKLLNVEGLKVTKQNSQIKVASTATLHDQYGSAVVVNLVNSGKTQLNVPIAVALLDKKKKKIWDNSLAGLDISLISAAVVEPGRSFWVNNQIQSQELPSGSKAKVGISDTPLKAPLPKIVLSKEALNSDVSGAYLGGIITNNSKIPQKRLVISCISTSGSKIKAAGRAIIERLLPAPTKKPNLFRVYFIGNPKGGSLKCQAPPTTLTGE</sequence>
<gene>
    <name evidence="1" type="ORF">UFOPK3522_00815</name>
</gene>
<dbReference type="AlphaFoldDB" id="A0A6J5ZR13"/>